<dbReference type="AlphaFoldDB" id="A0A0F6AI78"/>
<organism evidence="1 2">
    <name type="scientific">Pseudoalteromonas luteoviolacea S4054</name>
    <dbReference type="NCBI Taxonomy" id="1129367"/>
    <lineage>
        <taxon>Bacteria</taxon>
        <taxon>Pseudomonadati</taxon>
        <taxon>Pseudomonadota</taxon>
        <taxon>Gammaproteobacteria</taxon>
        <taxon>Alteromonadales</taxon>
        <taxon>Pseudoalteromonadaceae</taxon>
        <taxon>Pseudoalteromonas</taxon>
    </lineage>
</organism>
<dbReference type="PATRIC" id="fig|1129367.4.peg.442"/>
<sequence>MNLNNLLYYHHKLSDFFLPLIDDAKARKNQLLERGISSYMLLDDAYKYLIDDFKLDESAHQKYKIEDTKVRASMGGYTSPFINELELRCKDKYKESKDPLDLVSSELQKKIRSISQSEHYTDWYQKTLIDYEEMLHRSGVVFLEGYDKKFCKDNIIKLLSETRLEAYGFTYDRSLSNKKVHIISKHLTDYYKVCLIFRENKNCFRGVGITSHFGIINNSNRGAKTNIPKSLVQFELWNFFGILSAPFVELYNYCIDESDLLYIVYVNLIMFEILFEDISVNKLEGIVHNTFSV</sequence>
<gene>
    <name evidence="1" type="ORF">N479_25715</name>
</gene>
<dbReference type="Proteomes" id="UP000033434">
    <property type="component" value="Unassembled WGS sequence"/>
</dbReference>
<proteinExistence type="predicted"/>
<accession>A0A0F6AI78</accession>
<dbReference type="RefSeq" id="WP_046354322.1">
    <property type="nucleotide sequence ID" value="NZ_AUXW01000025.1"/>
</dbReference>
<dbReference type="EMBL" id="AUXW01000025">
    <property type="protein sequence ID" value="KKE85501.1"/>
    <property type="molecule type" value="Genomic_DNA"/>
</dbReference>
<protein>
    <submittedName>
        <fullName evidence="1">Uncharacterized protein</fullName>
    </submittedName>
</protein>
<evidence type="ECO:0000313" key="2">
    <source>
        <dbReference type="Proteomes" id="UP000033434"/>
    </source>
</evidence>
<name>A0A0F6AI78_9GAMM</name>
<evidence type="ECO:0000313" key="1">
    <source>
        <dbReference type="EMBL" id="KKE85501.1"/>
    </source>
</evidence>
<reference evidence="1 2" key="1">
    <citation type="journal article" date="2015" name="BMC Genomics">
        <title>Genome mining reveals unlocked bioactive potential of marine Gram-negative bacteria.</title>
        <authorList>
            <person name="Machado H."/>
            <person name="Sonnenschein E.C."/>
            <person name="Melchiorsen J."/>
            <person name="Gram L."/>
        </authorList>
    </citation>
    <scope>NUCLEOTIDE SEQUENCE [LARGE SCALE GENOMIC DNA]</scope>
    <source>
        <strain evidence="1 2">S4054</strain>
    </source>
</reference>
<comment type="caution">
    <text evidence="1">The sequence shown here is derived from an EMBL/GenBank/DDBJ whole genome shotgun (WGS) entry which is preliminary data.</text>
</comment>